<organism evidence="1 2">
    <name type="scientific">Ampelomyces quisqualis</name>
    <name type="common">Powdery mildew agent</name>
    <dbReference type="NCBI Taxonomy" id="50730"/>
    <lineage>
        <taxon>Eukaryota</taxon>
        <taxon>Fungi</taxon>
        <taxon>Dikarya</taxon>
        <taxon>Ascomycota</taxon>
        <taxon>Pezizomycotina</taxon>
        <taxon>Dothideomycetes</taxon>
        <taxon>Pleosporomycetidae</taxon>
        <taxon>Pleosporales</taxon>
        <taxon>Pleosporineae</taxon>
        <taxon>Phaeosphaeriaceae</taxon>
        <taxon>Ampelomyces</taxon>
    </lineage>
</organism>
<proteinExistence type="predicted"/>
<accession>A0A6A5R0E1</accession>
<gene>
    <name evidence="1" type="ORF">BDU57DRAFT_508511</name>
</gene>
<protein>
    <submittedName>
        <fullName evidence="1">Uncharacterized protein</fullName>
    </submittedName>
</protein>
<dbReference type="EMBL" id="ML979132">
    <property type="protein sequence ID" value="KAF1920296.1"/>
    <property type="molecule type" value="Genomic_DNA"/>
</dbReference>
<name>A0A6A5R0E1_AMPQU</name>
<evidence type="ECO:0000313" key="2">
    <source>
        <dbReference type="Proteomes" id="UP000800096"/>
    </source>
</evidence>
<sequence>MPTGEKERILKVALLTVTSRELPAESEKQTDRWETSYAPVEELEKAQRRYATRARP</sequence>
<keyword evidence="2" id="KW-1185">Reference proteome</keyword>
<reference evidence="1" key="1">
    <citation type="journal article" date="2020" name="Stud. Mycol.">
        <title>101 Dothideomycetes genomes: a test case for predicting lifestyles and emergence of pathogens.</title>
        <authorList>
            <person name="Haridas S."/>
            <person name="Albert R."/>
            <person name="Binder M."/>
            <person name="Bloem J."/>
            <person name="Labutti K."/>
            <person name="Salamov A."/>
            <person name="Andreopoulos B."/>
            <person name="Baker S."/>
            <person name="Barry K."/>
            <person name="Bills G."/>
            <person name="Bluhm B."/>
            <person name="Cannon C."/>
            <person name="Castanera R."/>
            <person name="Culley D."/>
            <person name="Daum C."/>
            <person name="Ezra D."/>
            <person name="Gonzalez J."/>
            <person name="Henrissat B."/>
            <person name="Kuo A."/>
            <person name="Liang C."/>
            <person name="Lipzen A."/>
            <person name="Lutzoni F."/>
            <person name="Magnuson J."/>
            <person name="Mondo S."/>
            <person name="Nolan M."/>
            <person name="Ohm R."/>
            <person name="Pangilinan J."/>
            <person name="Park H.-J."/>
            <person name="Ramirez L."/>
            <person name="Alfaro M."/>
            <person name="Sun H."/>
            <person name="Tritt A."/>
            <person name="Yoshinaga Y."/>
            <person name="Zwiers L.-H."/>
            <person name="Turgeon B."/>
            <person name="Goodwin S."/>
            <person name="Spatafora J."/>
            <person name="Crous P."/>
            <person name="Grigoriev I."/>
        </authorList>
    </citation>
    <scope>NUCLEOTIDE SEQUENCE</scope>
    <source>
        <strain evidence="1">HMLAC05119</strain>
    </source>
</reference>
<evidence type="ECO:0000313" key="1">
    <source>
        <dbReference type="EMBL" id="KAF1920296.1"/>
    </source>
</evidence>
<dbReference type="Proteomes" id="UP000800096">
    <property type="component" value="Unassembled WGS sequence"/>
</dbReference>
<dbReference type="AlphaFoldDB" id="A0A6A5R0E1"/>